<dbReference type="SUPFAM" id="SSF82693">
    <property type="entry name" value="Multidrug efflux transporter AcrB pore domain, PN1, PN2, PC1 and PC2 subdomains"/>
    <property type="match status" value="2"/>
</dbReference>
<evidence type="ECO:0000313" key="2">
    <source>
        <dbReference type="EMBL" id="RHX84746.1"/>
    </source>
</evidence>
<dbReference type="SUPFAM" id="SSF82714">
    <property type="entry name" value="Multidrug efflux transporter AcrB TolC docking domain, DN and DC subdomains"/>
    <property type="match status" value="2"/>
</dbReference>
<evidence type="ECO:0000313" key="3">
    <source>
        <dbReference type="Proteomes" id="UP000265798"/>
    </source>
</evidence>
<proteinExistence type="predicted"/>
<dbReference type="Gene3D" id="1.20.1640.10">
    <property type="entry name" value="Multidrug efflux transporter AcrB transmembrane domain"/>
    <property type="match status" value="2"/>
</dbReference>
<feature type="transmembrane region" description="Helical" evidence="1">
    <location>
        <begin position="407"/>
        <end position="424"/>
    </location>
</feature>
<evidence type="ECO:0000256" key="1">
    <source>
        <dbReference type="SAM" id="Phobius"/>
    </source>
</evidence>
<evidence type="ECO:0008006" key="4">
    <source>
        <dbReference type="Google" id="ProtNLM"/>
    </source>
</evidence>
<keyword evidence="1" id="KW-0812">Transmembrane</keyword>
<accession>A0A396YTT3</accession>
<keyword evidence="1" id="KW-0472">Membrane</keyword>
<sequence length="896" mass="102035">MFILFDMLAKRRPGFHLSILALSLLMTVLNLLNVSWEVYPSFASGNVVVTTQHAGTDVQKVESDITFPLEEALSSTGGISEMRSVTEAGKSEIRLSFENPDKILKYIAEIREKIERVTAGFSREVRKPIIESSGSGESPALILSIQKDAGDPRELRLFAEKRLKAKIETNSNVGRVLLVGGESYEILIAIDRDRLEAEGLTIDDVIRKIKSNHTYSLISVSREGEIQKPIYLNSKKKEPSDFAQIPLSQKNRGNLFLRDVARIDYQTKDKENFFRRNGKEGLSLYIYPSFRGNLSYLSKEVESLQTEFQKDGILLEIIYDRYSQIRKELFDHFLFSGLLFLFSVLFFFRDSAVSHLLRFVSTTIIVSGIFHACFGSINVLLSIGANVFILLFLILPNFAIQFPQKRFGIPVFQAVWAIVLFFLFQKDFGIFLFQTAFASICFLIVWNFTIRLNFHSFPFLNRFSEADRFFILITNPWCDRIKVAGFKFAETARIYLGNTAFLSRFQTFYQMMKFRFNENPIFGWIAISIISVLVIVFTYKSYSVRVQRQILLCMVELPSGTGVKATDTVSKKVEALLLQSDSIEETVAKVEKDHSRILIRLKDGFQANSELISKLKKLVGKQSPAFVFFTTDSDRNSAEESTFEILGSDPKTIHDLVQSVAKQVTAFPETEEVVLRYKGPREELLMNVDPGKSSQSLLDSSKLGEDLRLTLQGGIAAKTFSDGKEFDVRVRGSAEFRGSKDSMEKIHVRNSEGKFVPLGEVTFGQEDFTPVKVFHKYRSRYLAFSVKFRDKSSGDRVALENRILAFPLPFGYRIEKAEQKTSKIFETLGDANAGFYLFLFVLILSRIFQIANTENRIQEIALYLLRVAALFSSIRFLCGEWKADSYLYFLSLGLFL</sequence>
<feature type="transmembrane region" description="Helical" evidence="1">
    <location>
        <begin position="521"/>
        <end position="539"/>
    </location>
</feature>
<dbReference type="Proteomes" id="UP000265798">
    <property type="component" value="Unassembled WGS sequence"/>
</dbReference>
<protein>
    <recommendedName>
        <fullName evidence="4">AcrB/AcrD/AcrF family protein</fullName>
    </recommendedName>
</protein>
<dbReference type="RefSeq" id="WP_118970715.1">
    <property type="nucleotide sequence ID" value="NZ_QHCT01000011.1"/>
</dbReference>
<feature type="transmembrane region" description="Helical" evidence="1">
    <location>
        <begin position="368"/>
        <end position="395"/>
    </location>
</feature>
<name>A0A396YTT3_9LEPT</name>
<dbReference type="Gene3D" id="3.30.70.1430">
    <property type="entry name" value="Multidrug efflux transporter AcrB pore domain"/>
    <property type="match status" value="2"/>
</dbReference>
<dbReference type="InterPro" id="IPR001036">
    <property type="entry name" value="Acrflvin-R"/>
</dbReference>
<feature type="transmembrane region" description="Helical" evidence="1">
    <location>
        <begin position="430"/>
        <end position="450"/>
    </location>
</feature>
<dbReference type="PANTHER" id="PTHR32063:SF0">
    <property type="entry name" value="SWARMING MOTILITY PROTEIN SWRC"/>
    <property type="match status" value="1"/>
</dbReference>
<dbReference type="PANTHER" id="PTHR32063">
    <property type="match status" value="1"/>
</dbReference>
<dbReference type="Pfam" id="PF00873">
    <property type="entry name" value="ACR_tran"/>
    <property type="match status" value="2"/>
</dbReference>
<dbReference type="InterPro" id="IPR027463">
    <property type="entry name" value="AcrB_DN_DC_subdom"/>
</dbReference>
<keyword evidence="1" id="KW-1133">Transmembrane helix</keyword>
<dbReference type="GO" id="GO:0005886">
    <property type="term" value="C:plasma membrane"/>
    <property type="evidence" value="ECO:0007669"/>
    <property type="project" value="TreeGrafter"/>
</dbReference>
<dbReference type="Gene3D" id="3.30.2090.10">
    <property type="entry name" value="Multidrug efflux transporter AcrB TolC docking domain, DN and DC subdomains"/>
    <property type="match status" value="2"/>
</dbReference>
<dbReference type="Gene3D" id="3.30.70.1320">
    <property type="entry name" value="Multidrug efflux transporter AcrB pore domain like"/>
    <property type="match status" value="1"/>
</dbReference>
<organism evidence="2 3">
    <name type="scientific">Leptospira stimsonii</name>
    <dbReference type="NCBI Taxonomy" id="2202203"/>
    <lineage>
        <taxon>Bacteria</taxon>
        <taxon>Pseudomonadati</taxon>
        <taxon>Spirochaetota</taxon>
        <taxon>Spirochaetia</taxon>
        <taxon>Leptospirales</taxon>
        <taxon>Leptospiraceae</taxon>
        <taxon>Leptospira</taxon>
    </lineage>
</organism>
<dbReference type="AlphaFoldDB" id="A0A396YTT3"/>
<feature type="transmembrane region" description="Helical" evidence="1">
    <location>
        <begin position="329"/>
        <end position="348"/>
    </location>
</feature>
<dbReference type="GO" id="GO:0042910">
    <property type="term" value="F:xenobiotic transmembrane transporter activity"/>
    <property type="evidence" value="ECO:0007669"/>
    <property type="project" value="TreeGrafter"/>
</dbReference>
<gene>
    <name evidence="2" type="ORF">DLM75_22295</name>
</gene>
<dbReference type="EMBL" id="QHCT01000011">
    <property type="protein sequence ID" value="RHX84746.1"/>
    <property type="molecule type" value="Genomic_DNA"/>
</dbReference>
<reference evidence="3" key="1">
    <citation type="submission" date="2018-05" db="EMBL/GenBank/DDBJ databases">
        <title>Leptospira yasudae sp. nov. and Leptospira stimsonii sp. nov., two pathogenic species of the genus Leptospira isolated from environmental sources.</title>
        <authorList>
            <person name="Casanovas-Massana A."/>
            <person name="Hamond C."/>
            <person name="Santos L.A."/>
            <person name="Hacker K.P."/>
            <person name="Balassiano I."/>
            <person name="Medeiros M.A."/>
            <person name="Reis M.G."/>
            <person name="Ko A.I."/>
            <person name="Wunder E.A."/>
        </authorList>
    </citation>
    <scope>NUCLEOTIDE SEQUENCE [LARGE SCALE GENOMIC DNA]</scope>
    <source>
        <strain evidence="3">Yale</strain>
    </source>
</reference>
<dbReference type="Gene3D" id="3.30.70.1440">
    <property type="entry name" value="Multidrug efflux transporter AcrB pore domain"/>
    <property type="match status" value="1"/>
</dbReference>
<comment type="caution">
    <text evidence="2">The sequence shown here is derived from an EMBL/GenBank/DDBJ whole genome shotgun (WGS) entry which is preliminary data.</text>
</comment>
<dbReference type="OrthoDB" id="312106at2"/>